<sequence length="131" mass="15451">MLDGRAVFWQWVSAVILPRRRERTEDRKGVWKPNASFWRMTLVGSPVKNKGGAQIDNRGRCDNARFLDTRLLDACSAYMYTPFFEVMLRVRVEVPLPEPGWPFVYKPVGVCKKESVFWIEFWKVQRIRAQI</sequence>
<dbReference type="HOGENOM" id="CLU_1927973_0_0_1"/>
<proteinExistence type="predicted"/>
<evidence type="ECO:0000313" key="1">
    <source>
        <dbReference type="EMBL" id="EDR14608.1"/>
    </source>
</evidence>
<name>B0CU51_LACBS</name>
<dbReference type="KEGG" id="lbc:LACBIDRAFT_321781"/>
<organism evidence="2">
    <name type="scientific">Laccaria bicolor (strain S238N-H82 / ATCC MYA-4686)</name>
    <name type="common">Bicoloured deceiver</name>
    <name type="synonym">Laccaria laccata var. bicolor</name>
    <dbReference type="NCBI Taxonomy" id="486041"/>
    <lineage>
        <taxon>Eukaryota</taxon>
        <taxon>Fungi</taxon>
        <taxon>Dikarya</taxon>
        <taxon>Basidiomycota</taxon>
        <taxon>Agaricomycotina</taxon>
        <taxon>Agaricomycetes</taxon>
        <taxon>Agaricomycetidae</taxon>
        <taxon>Agaricales</taxon>
        <taxon>Agaricineae</taxon>
        <taxon>Hydnangiaceae</taxon>
        <taxon>Laccaria</taxon>
    </lineage>
</organism>
<gene>
    <name evidence="1" type="ORF">LACBIDRAFT_321781</name>
</gene>
<protein>
    <submittedName>
        <fullName evidence="1">Predicted protein</fullName>
    </submittedName>
</protein>
<dbReference type="AlphaFoldDB" id="B0CU51"/>
<dbReference type="GeneID" id="6070966"/>
<reference evidence="1 2" key="1">
    <citation type="journal article" date="2008" name="Nature">
        <title>The genome of Laccaria bicolor provides insights into mycorrhizal symbiosis.</title>
        <authorList>
            <person name="Martin F."/>
            <person name="Aerts A."/>
            <person name="Ahren D."/>
            <person name="Brun A."/>
            <person name="Danchin E.G.J."/>
            <person name="Duchaussoy F."/>
            <person name="Gibon J."/>
            <person name="Kohler A."/>
            <person name="Lindquist E."/>
            <person name="Pereda V."/>
            <person name="Salamov A."/>
            <person name="Shapiro H.J."/>
            <person name="Wuyts J."/>
            <person name="Blaudez D."/>
            <person name="Buee M."/>
            <person name="Brokstein P."/>
            <person name="Canbaeck B."/>
            <person name="Cohen D."/>
            <person name="Courty P.E."/>
            <person name="Coutinho P.M."/>
            <person name="Delaruelle C."/>
            <person name="Detter J.C."/>
            <person name="Deveau A."/>
            <person name="DiFazio S."/>
            <person name="Duplessis S."/>
            <person name="Fraissinet-Tachet L."/>
            <person name="Lucic E."/>
            <person name="Frey-Klett P."/>
            <person name="Fourrey C."/>
            <person name="Feussner I."/>
            <person name="Gay G."/>
            <person name="Grimwood J."/>
            <person name="Hoegger P.J."/>
            <person name="Jain P."/>
            <person name="Kilaru S."/>
            <person name="Labbe J."/>
            <person name="Lin Y.C."/>
            <person name="Legue V."/>
            <person name="Le Tacon F."/>
            <person name="Marmeisse R."/>
            <person name="Melayah D."/>
            <person name="Montanini B."/>
            <person name="Muratet M."/>
            <person name="Nehls U."/>
            <person name="Niculita-Hirzel H."/>
            <person name="Oudot-Le Secq M.P."/>
            <person name="Peter M."/>
            <person name="Quesneville H."/>
            <person name="Rajashekar B."/>
            <person name="Reich M."/>
            <person name="Rouhier N."/>
            <person name="Schmutz J."/>
            <person name="Yin T."/>
            <person name="Chalot M."/>
            <person name="Henrissat B."/>
            <person name="Kuees U."/>
            <person name="Lucas S."/>
            <person name="Van de Peer Y."/>
            <person name="Podila G.K."/>
            <person name="Polle A."/>
            <person name="Pukkila P.J."/>
            <person name="Richardson P.M."/>
            <person name="Rouze P."/>
            <person name="Sanders I.R."/>
            <person name="Stajich J.E."/>
            <person name="Tunlid A."/>
            <person name="Tuskan G."/>
            <person name="Grigoriev I.V."/>
        </authorList>
    </citation>
    <scope>NUCLEOTIDE SEQUENCE [LARGE SCALE GENOMIC DNA]</scope>
    <source>
        <strain evidence="2">S238N-H82 / ATCC MYA-4686</strain>
    </source>
</reference>
<dbReference type="EMBL" id="DS547092">
    <property type="protein sequence ID" value="EDR14608.1"/>
    <property type="molecule type" value="Genomic_DNA"/>
</dbReference>
<accession>B0CU51</accession>
<dbReference type="RefSeq" id="XP_001875167.1">
    <property type="nucleotide sequence ID" value="XM_001875132.1"/>
</dbReference>
<dbReference type="InParanoid" id="B0CU51"/>
<dbReference type="Proteomes" id="UP000001194">
    <property type="component" value="Unassembled WGS sequence"/>
</dbReference>
<evidence type="ECO:0000313" key="2">
    <source>
        <dbReference type="Proteomes" id="UP000001194"/>
    </source>
</evidence>
<keyword evidence="2" id="KW-1185">Reference proteome</keyword>